<proteinExistence type="predicted"/>
<organism evidence="2">
    <name type="scientific">gut metagenome</name>
    <dbReference type="NCBI Taxonomy" id="749906"/>
    <lineage>
        <taxon>unclassified sequences</taxon>
        <taxon>metagenomes</taxon>
        <taxon>organismal metagenomes</taxon>
    </lineage>
</organism>
<feature type="non-terminal residue" evidence="2">
    <location>
        <position position="1"/>
    </location>
</feature>
<protein>
    <submittedName>
        <fullName evidence="2">SOS-response transcriptional repressor</fullName>
    </submittedName>
</protein>
<comment type="caution">
    <text evidence="2">The sequence shown here is derived from an EMBL/GenBank/DDBJ whole genome shotgun (WGS) entry which is preliminary data.</text>
</comment>
<reference evidence="2" key="1">
    <citation type="journal article" date="2012" name="PLoS ONE">
        <title>Gene sets for utilization of primary and secondary nutrition supplies in the distal gut of endangered iberian lynx.</title>
        <authorList>
            <person name="Alcaide M."/>
            <person name="Messina E."/>
            <person name="Richter M."/>
            <person name="Bargiela R."/>
            <person name="Peplies J."/>
            <person name="Huws S.A."/>
            <person name="Newbold C.J."/>
            <person name="Golyshin P.N."/>
            <person name="Simon M.A."/>
            <person name="Lopez G."/>
            <person name="Yakimov M.M."/>
            <person name="Ferrer M."/>
        </authorList>
    </citation>
    <scope>NUCLEOTIDE SEQUENCE</scope>
</reference>
<feature type="region of interest" description="Disordered" evidence="1">
    <location>
        <begin position="1"/>
        <end position="20"/>
    </location>
</feature>
<evidence type="ECO:0000313" key="2">
    <source>
        <dbReference type="EMBL" id="EJW90330.1"/>
    </source>
</evidence>
<gene>
    <name evidence="2" type="ORF">EVA_21563</name>
</gene>
<feature type="compositionally biased region" description="Basic residues" evidence="1">
    <location>
        <begin position="1"/>
        <end position="10"/>
    </location>
</feature>
<feature type="non-terminal residue" evidence="2">
    <location>
        <position position="115"/>
    </location>
</feature>
<dbReference type="EMBL" id="AMCI01008902">
    <property type="protein sequence ID" value="EJW90330.1"/>
    <property type="molecule type" value="Genomic_DNA"/>
</dbReference>
<sequence length="115" mass="12906">PPKKTGRGGKRPGAGRPKGTSKLYAFRADKEVAAYLDRQENKTDFIKECIIRQMEAVKNQKEDEALSQFGEVILGKRIKPMTLPYFDVKVVAGFPIPLNNDELAQDIEVLKMLCP</sequence>
<evidence type="ECO:0000256" key="1">
    <source>
        <dbReference type="SAM" id="MobiDB-lite"/>
    </source>
</evidence>
<dbReference type="AlphaFoldDB" id="J9BRX7"/>
<accession>J9BRX7</accession>
<name>J9BRX7_9ZZZZ</name>